<dbReference type="AlphaFoldDB" id="A0ABD5I713"/>
<accession>A0ABD5I713</accession>
<evidence type="ECO:0000313" key="1">
    <source>
        <dbReference type="EMBL" id="MDW9212800.1"/>
    </source>
</evidence>
<proteinExistence type="predicted"/>
<dbReference type="EMBL" id="JAWQCK010000007">
    <property type="protein sequence ID" value="MDW9212800.1"/>
    <property type="molecule type" value="Genomic_DNA"/>
</dbReference>
<gene>
    <name evidence="1" type="ORF">BTTOUR_28995</name>
</gene>
<comment type="caution">
    <text evidence="1">The sequence shown here is derived from an EMBL/GenBank/DDBJ whole genome shotgun (WGS) entry which is preliminary data.</text>
</comment>
<evidence type="ECO:0000313" key="2">
    <source>
        <dbReference type="Proteomes" id="UP001272716"/>
    </source>
</evidence>
<dbReference type="Proteomes" id="UP001272716">
    <property type="component" value="Unassembled WGS sequence"/>
</dbReference>
<reference evidence="1 2" key="1">
    <citation type="submission" date="2023-10" db="EMBL/GenBank/DDBJ databases">
        <title>Draft Genome Sequence of Bacillus thuringiensis serovar. toumanoffi 4059: Identification of a Novel Cry Protein Candidate.</title>
        <authorList>
            <person name="Murdoch R.W."/>
            <person name="Gemler B."/>
            <person name="Heater B.S."/>
        </authorList>
    </citation>
    <scope>NUCLEOTIDE SEQUENCE [LARGE SCALE GENOMIC DNA]</scope>
    <source>
        <strain evidence="1 2">4059</strain>
    </source>
</reference>
<sequence>MTNQNYKRFILNNKKDYIIYLRYLIIQSYKFMNRHSIYINNLKGDIEDLNLLKKPHLNIDSSIYEEHNDRIQFISSKLLNLFGDLQGDALSYNKFRKKLVNRNIEVKSLLGKLPKEISNLLDSARDARNWGLHEPESLLVAHFENIKQLWPKQEIDYYLSNFTPIAIPMFKKYEGAWLISLYEECLSMQKCNEKVFEQMIKDYEILIQDKVLINDIVHPVRPFESEILLSKTSLQMQNRKYKA</sequence>
<dbReference type="RefSeq" id="WP_000184532.1">
    <property type="nucleotide sequence ID" value="NZ_JAWQCK010000007.1"/>
</dbReference>
<name>A0ABD5I713_BACTU</name>
<protein>
    <submittedName>
        <fullName evidence="1">Uncharacterized protein</fullName>
    </submittedName>
</protein>
<organism evidence="1 2">
    <name type="scientific">Bacillus thuringiensis serovar toumanoffi</name>
    <dbReference type="NCBI Taxonomy" id="180862"/>
    <lineage>
        <taxon>Bacteria</taxon>
        <taxon>Bacillati</taxon>
        <taxon>Bacillota</taxon>
        <taxon>Bacilli</taxon>
        <taxon>Bacillales</taxon>
        <taxon>Bacillaceae</taxon>
        <taxon>Bacillus</taxon>
        <taxon>Bacillus cereus group</taxon>
    </lineage>
</organism>